<dbReference type="PANTHER" id="PTHR24286:SF185">
    <property type="entry name" value="CYTOCHROME P450 87A3-LIKE"/>
    <property type="match status" value="1"/>
</dbReference>
<dbReference type="InterPro" id="IPR002401">
    <property type="entry name" value="Cyt_P450_E_grp-I"/>
</dbReference>
<keyword evidence="4 12" id="KW-0349">Heme</keyword>
<dbReference type="GO" id="GO:0016020">
    <property type="term" value="C:membrane"/>
    <property type="evidence" value="ECO:0007669"/>
    <property type="project" value="UniProtKB-SubCell"/>
</dbReference>
<dbReference type="EMBL" id="JXTB01000004">
    <property type="protein sequence ID" value="PON79379.1"/>
    <property type="molecule type" value="Genomic_DNA"/>
</dbReference>
<keyword evidence="10 13" id="KW-0503">Monooxygenase</keyword>
<dbReference type="PRINTS" id="PR00463">
    <property type="entry name" value="EP450I"/>
</dbReference>
<dbReference type="GO" id="GO:0010268">
    <property type="term" value="P:brassinosteroid homeostasis"/>
    <property type="evidence" value="ECO:0007669"/>
    <property type="project" value="TreeGrafter"/>
</dbReference>
<proteinExistence type="inferred from homology"/>
<evidence type="ECO:0000256" key="11">
    <source>
        <dbReference type="ARBA" id="ARBA00023136"/>
    </source>
</evidence>
<dbReference type="GO" id="GO:0020037">
    <property type="term" value="F:heme binding"/>
    <property type="evidence" value="ECO:0007669"/>
    <property type="project" value="InterPro"/>
</dbReference>
<comment type="caution">
    <text evidence="14">The sequence shown here is derived from an EMBL/GenBank/DDBJ whole genome shotgun (WGS) entry which is preliminary data.</text>
</comment>
<evidence type="ECO:0000256" key="6">
    <source>
        <dbReference type="ARBA" id="ARBA00022723"/>
    </source>
</evidence>
<evidence type="ECO:0000256" key="4">
    <source>
        <dbReference type="ARBA" id="ARBA00022617"/>
    </source>
</evidence>
<dbReference type="PANTHER" id="PTHR24286">
    <property type="entry name" value="CYTOCHROME P450 26"/>
    <property type="match status" value="1"/>
</dbReference>
<feature type="binding site" description="axial binding residue" evidence="12">
    <location>
        <position position="440"/>
    </location>
    <ligand>
        <name>heme</name>
        <dbReference type="ChEBI" id="CHEBI:30413"/>
    </ligand>
    <ligandPart>
        <name>Fe</name>
        <dbReference type="ChEBI" id="CHEBI:18248"/>
    </ligandPart>
</feature>
<evidence type="ECO:0000256" key="9">
    <source>
        <dbReference type="ARBA" id="ARBA00023004"/>
    </source>
</evidence>
<evidence type="ECO:0000256" key="1">
    <source>
        <dbReference type="ARBA" id="ARBA00001971"/>
    </source>
</evidence>
<name>A0A2P5E1F2_PARAD</name>
<evidence type="ECO:0000256" key="8">
    <source>
        <dbReference type="ARBA" id="ARBA00023002"/>
    </source>
</evidence>
<evidence type="ECO:0000313" key="14">
    <source>
        <dbReference type="EMBL" id="PON79379.1"/>
    </source>
</evidence>
<dbReference type="GO" id="GO:0016132">
    <property type="term" value="P:brassinosteroid biosynthetic process"/>
    <property type="evidence" value="ECO:0007669"/>
    <property type="project" value="TreeGrafter"/>
</dbReference>
<evidence type="ECO:0000256" key="3">
    <source>
        <dbReference type="ARBA" id="ARBA00010617"/>
    </source>
</evidence>
<keyword evidence="7" id="KW-1133">Transmembrane helix</keyword>
<dbReference type="GO" id="GO:0005506">
    <property type="term" value="F:iron ion binding"/>
    <property type="evidence" value="ECO:0007669"/>
    <property type="project" value="InterPro"/>
</dbReference>
<dbReference type="InterPro" id="IPR001128">
    <property type="entry name" value="Cyt_P450"/>
</dbReference>
<accession>A0A2P5E1F2</accession>
<keyword evidence="8 13" id="KW-0560">Oxidoreductase</keyword>
<dbReference type="Pfam" id="PF00067">
    <property type="entry name" value="p450"/>
    <property type="match status" value="1"/>
</dbReference>
<keyword evidence="9 12" id="KW-0408">Iron</keyword>
<sequence length="492" mass="56614">MMWLVFSSTALVFGIISWLSYWVCGWMNPKCNGKLPPGSTGIPLIGETMEFFSPYDLYEITPFVRKRMARYGSLFRTNLVGKNVIVSTDPEINYQIFQQEGKSFELCYTESFMTITGESFPGQHGLVHKYLKNLVLQIIGPETLKDRLLAHMDKATRTYMRSWANNVIVDLKEVASNMIFDYFAEKLISYDESKASKKLKQSYDAFLEGLISFPLNIPGTAYHACLQGRKKAIKVIKDIYEERKRLNMNRGDYLDYLLEELKKEETVLNESLVIDLLFLLVFASYESTSSAITLAVKFISDHPRVLAELTKEHDQILRHRGNDDIELSWEEYKSMTFTHMVINETVRFANIVPVVFRRAVEDVVMKGKVYNSKKLASYDHSITGYTIPKNWLVMIIPSAVHLNPDYYDNPLEFNPWRWEGKKLHAGSKTFMAFGGGLRLCVGADFTRLQVALVLHYLVSKYKWTVIKGGEIIRKPALFFPNGLHVKISEKEK</sequence>
<comment type="subcellular location">
    <subcellularLocation>
        <location evidence="2">Membrane</location>
        <topology evidence="2">Single-pass membrane protein</topology>
    </subcellularLocation>
</comment>
<comment type="similarity">
    <text evidence="3 13">Belongs to the cytochrome P450 family.</text>
</comment>
<evidence type="ECO:0000256" key="2">
    <source>
        <dbReference type="ARBA" id="ARBA00004167"/>
    </source>
</evidence>
<dbReference type="OrthoDB" id="1372046at2759"/>
<dbReference type="GO" id="GO:0004497">
    <property type="term" value="F:monooxygenase activity"/>
    <property type="evidence" value="ECO:0007669"/>
    <property type="project" value="UniProtKB-KW"/>
</dbReference>
<comment type="cofactor">
    <cofactor evidence="1 12">
        <name>heme</name>
        <dbReference type="ChEBI" id="CHEBI:30413"/>
    </cofactor>
</comment>
<keyword evidence="6 12" id="KW-0479">Metal-binding</keyword>
<dbReference type="Proteomes" id="UP000237105">
    <property type="component" value="Unassembled WGS sequence"/>
</dbReference>
<dbReference type="GO" id="GO:0016705">
    <property type="term" value="F:oxidoreductase activity, acting on paired donors, with incorporation or reduction of molecular oxygen"/>
    <property type="evidence" value="ECO:0007669"/>
    <property type="project" value="InterPro"/>
</dbReference>
<evidence type="ECO:0000256" key="7">
    <source>
        <dbReference type="ARBA" id="ARBA00022989"/>
    </source>
</evidence>
<evidence type="ECO:0000256" key="5">
    <source>
        <dbReference type="ARBA" id="ARBA00022692"/>
    </source>
</evidence>
<dbReference type="Gene3D" id="1.10.630.10">
    <property type="entry name" value="Cytochrome P450"/>
    <property type="match status" value="1"/>
</dbReference>
<dbReference type="STRING" id="3476.A0A2P5E1F2"/>
<evidence type="ECO:0000313" key="15">
    <source>
        <dbReference type="Proteomes" id="UP000237105"/>
    </source>
</evidence>
<reference evidence="15" key="1">
    <citation type="submission" date="2016-06" db="EMBL/GenBank/DDBJ databases">
        <title>Parallel loss of symbiosis genes in relatives of nitrogen-fixing non-legume Parasponia.</title>
        <authorList>
            <person name="Van Velzen R."/>
            <person name="Holmer R."/>
            <person name="Bu F."/>
            <person name="Rutten L."/>
            <person name="Van Zeijl A."/>
            <person name="Liu W."/>
            <person name="Santuari L."/>
            <person name="Cao Q."/>
            <person name="Sharma T."/>
            <person name="Shen D."/>
            <person name="Roswanjaya Y."/>
            <person name="Wardhani T."/>
            <person name="Kalhor M.S."/>
            <person name="Jansen J."/>
            <person name="Van den Hoogen J."/>
            <person name="Gungor B."/>
            <person name="Hartog M."/>
            <person name="Hontelez J."/>
            <person name="Verver J."/>
            <person name="Yang W.-C."/>
            <person name="Schijlen E."/>
            <person name="Repin R."/>
            <person name="Schilthuizen M."/>
            <person name="Schranz E."/>
            <person name="Heidstra R."/>
            <person name="Miyata K."/>
            <person name="Fedorova E."/>
            <person name="Kohlen W."/>
            <person name="Bisseling T."/>
            <person name="Smit S."/>
            <person name="Geurts R."/>
        </authorList>
    </citation>
    <scope>NUCLEOTIDE SEQUENCE [LARGE SCALE GENOMIC DNA]</scope>
    <source>
        <strain evidence="15">cv. WU1-14</strain>
    </source>
</reference>
<dbReference type="InterPro" id="IPR036396">
    <property type="entry name" value="Cyt_P450_sf"/>
</dbReference>
<keyword evidence="15" id="KW-1185">Reference proteome</keyword>
<dbReference type="InterPro" id="IPR017972">
    <property type="entry name" value="Cyt_P450_CS"/>
</dbReference>
<dbReference type="FunFam" id="1.10.630.10:FF:000020">
    <property type="entry name" value="Cytochrome P450 family protein"/>
    <property type="match status" value="1"/>
</dbReference>
<dbReference type="PROSITE" id="PS00086">
    <property type="entry name" value="CYTOCHROME_P450"/>
    <property type="match status" value="1"/>
</dbReference>
<dbReference type="PRINTS" id="PR00385">
    <property type="entry name" value="P450"/>
</dbReference>
<dbReference type="AlphaFoldDB" id="A0A2P5E1F2"/>
<keyword evidence="11" id="KW-0472">Membrane</keyword>
<dbReference type="GO" id="GO:0016125">
    <property type="term" value="P:sterol metabolic process"/>
    <property type="evidence" value="ECO:0007669"/>
    <property type="project" value="TreeGrafter"/>
</dbReference>
<dbReference type="CDD" id="cd11043">
    <property type="entry name" value="CYP90-like"/>
    <property type="match status" value="1"/>
</dbReference>
<evidence type="ECO:0000256" key="13">
    <source>
        <dbReference type="RuleBase" id="RU000461"/>
    </source>
</evidence>
<keyword evidence="5" id="KW-0812">Transmembrane</keyword>
<protein>
    <submittedName>
        <fullName evidence="14">Cytochrome P450, E-class, group I</fullName>
    </submittedName>
</protein>
<organism evidence="14 15">
    <name type="scientific">Parasponia andersonii</name>
    <name type="common">Sponia andersonii</name>
    <dbReference type="NCBI Taxonomy" id="3476"/>
    <lineage>
        <taxon>Eukaryota</taxon>
        <taxon>Viridiplantae</taxon>
        <taxon>Streptophyta</taxon>
        <taxon>Embryophyta</taxon>
        <taxon>Tracheophyta</taxon>
        <taxon>Spermatophyta</taxon>
        <taxon>Magnoliopsida</taxon>
        <taxon>eudicotyledons</taxon>
        <taxon>Gunneridae</taxon>
        <taxon>Pentapetalae</taxon>
        <taxon>rosids</taxon>
        <taxon>fabids</taxon>
        <taxon>Rosales</taxon>
        <taxon>Cannabaceae</taxon>
        <taxon>Parasponia</taxon>
    </lineage>
</organism>
<gene>
    <name evidence="14" type="ORF">PanWU01x14_011140</name>
</gene>
<evidence type="ECO:0000256" key="10">
    <source>
        <dbReference type="ARBA" id="ARBA00023033"/>
    </source>
</evidence>
<dbReference type="SUPFAM" id="SSF48264">
    <property type="entry name" value="Cytochrome P450"/>
    <property type="match status" value="1"/>
</dbReference>
<evidence type="ECO:0000256" key="12">
    <source>
        <dbReference type="PIRSR" id="PIRSR602401-1"/>
    </source>
</evidence>